<protein>
    <submittedName>
        <fullName evidence="1">Uncharacterized protein</fullName>
    </submittedName>
</protein>
<dbReference type="AlphaFoldDB" id="X1LKP9"/>
<proteinExistence type="predicted"/>
<comment type="caution">
    <text evidence="1">The sequence shown here is derived from an EMBL/GenBank/DDBJ whole genome shotgun (WGS) entry which is preliminary data.</text>
</comment>
<dbReference type="EMBL" id="BARV01012664">
    <property type="protein sequence ID" value="GAI06421.1"/>
    <property type="molecule type" value="Genomic_DNA"/>
</dbReference>
<gene>
    <name evidence="1" type="ORF">S06H3_23337</name>
</gene>
<evidence type="ECO:0000313" key="1">
    <source>
        <dbReference type="EMBL" id="GAI06421.1"/>
    </source>
</evidence>
<name>X1LKP9_9ZZZZ</name>
<accession>X1LKP9</accession>
<reference evidence="1" key="1">
    <citation type="journal article" date="2014" name="Front. Microbiol.">
        <title>High frequency of phylogenetically diverse reductive dehalogenase-homologous genes in deep subseafloor sedimentary metagenomes.</title>
        <authorList>
            <person name="Kawai M."/>
            <person name="Futagami T."/>
            <person name="Toyoda A."/>
            <person name="Takaki Y."/>
            <person name="Nishi S."/>
            <person name="Hori S."/>
            <person name="Arai W."/>
            <person name="Tsubouchi T."/>
            <person name="Morono Y."/>
            <person name="Uchiyama I."/>
            <person name="Ito T."/>
            <person name="Fujiyama A."/>
            <person name="Inagaki F."/>
            <person name="Takami H."/>
        </authorList>
    </citation>
    <scope>NUCLEOTIDE SEQUENCE</scope>
    <source>
        <strain evidence="1">Expedition CK06-06</strain>
    </source>
</reference>
<organism evidence="1">
    <name type="scientific">marine sediment metagenome</name>
    <dbReference type="NCBI Taxonomy" id="412755"/>
    <lineage>
        <taxon>unclassified sequences</taxon>
        <taxon>metagenomes</taxon>
        <taxon>ecological metagenomes</taxon>
    </lineage>
</organism>
<sequence length="106" mass="12804">MYYYALIAIPVLLGCRWITGSDTRIGKYYRYKNRKWNELKTMVSGQYSSTFDIYRVSWQMILQAVYQDMLSFFDNRLEKKGNKLYEVTYMVEGQVKEDTVLQMKKY</sequence>